<accession>A0A5P1FDB4</accession>
<dbReference type="GO" id="GO:0061157">
    <property type="term" value="P:mRNA destabilization"/>
    <property type="evidence" value="ECO:0007669"/>
    <property type="project" value="TreeGrafter"/>
</dbReference>
<evidence type="ECO:0000313" key="2">
    <source>
        <dbReference type="EMBL" id="ONK75723.1"/>
    </source>
</evidence>
<dbReference type="InterPro" id="IPR045168">
    <property type="entry name" value="YTH_prot"/>
</dbReference>
<sequence length="95" mass="10776">MAGILRKVKFPQGIEILNIFKNYSSKTSILDDFDFYENRQKVMQHKRSKPPIPNFDLPSLKVEELSQVSKPDDDLKSVSNPQSVEAVLLAVDVAE</sequence>
<name>A0A5P1FDB4_ASPOF</name>
<evidence type="ECO:0000313" key="3">
    <source>
        <dbReference type="Proteomes" id="UP000243459"/>
    </source>
</evidence>
<evidence type="ECO:0000256" key="1">
    <source>
        <dbReference type="RuleBase" id="RU369095"/>
    </source>
</evidence>
<keyword evidence="1" id="KW-0694">RNA-binding</keyword>
<organism evidence="2 3">
    <name type="scientific">Asparagus officinalis</name>
    <name type="common">Garden asparagus</name>
    <dbReference type="NCBI Taxonomy" id="4686"/>
    <lineage>
        <taxon>Eukaryota</taxon>
        <taxon>Viridiplantae</taxon>
        <taxon>Streptophyta</taxon>
        <taxon>Embryophyta</taxon>
        <taxon>Tracheophyta</taxon>
        <taxon>Spermatophyta</taxon>
        <taxon>Magnoliopsida</taxon>
        <taxon>Liliopsida</taxon>
        <taxon>Asparagales</taxon>
        <taxon>Asparagaceae</taxon>
        <taxon>Asparagoideae</taxon>
        <taxon>Asparagus</taxon>
    </lineage>
</organism>
<protein>
    <recommendedName>
        <fullName evidence="1">YTH domain-containing family protein</fullName>
    </recommendedName>
</protein>
<dbReference type="Proteomes" id="UP000243459">
    <property type="component" value="Chromosome 3"/>
</dbReference>
<dbReference type="GO" id="GO:0003729">
    <property type="term" value="F:mRNA binding"/>
    <property type="evidence" value="ECO:0007669"/>
    <property type="project" value="UniProtKB-UniRule"/>
</dbReference>
<dbReference type="EMBL" id="CM007383">
    <property type="protein sequence ID" value="ONK75723.1"/>
    <property type="molecule type" value="Genomic_DNA"/>
</dbReference>
<dbReference type="Gramene" id="ONK75723">
    <property type="protein sequence ID" value="ONK75723"/>
    <property type="gene ID" value="A4U43_C03F19870"/>
</dbReference>
<dbReference type="GO" id="GO:1990247">
    <property type="term" value="F:N6-methyladenosine-containing RNA reader activity"/>
    <property type="evidence" value="ECO:0007669"/>
    <property type="project" value="UniProtKB-UniRule"/>
</dbReference>
<reference evidence="3" key="1">
    <citation type="journal article" date="2017" name="Nat. Commun.">
        <title>The asparagus genome sheds light on the origin and evolution of a young Y chromosome.</title>
        <authorList>
            <person name="Harkess A."/>
            <person name="Zhou J."/>
            <person name="Xu C."/>
            <person name="Bowers J.E."/>
            <person name="Van der Hulst R."/>
            <person name="Ayyampalayam S."/>
            <person name="Mercati F."/>
            <person name="Riccardi P."/>
            <person name="McKain M.R."/>
            <person name="Kakrana A."/>
            <person name="Tang H."/>
            <person name="Ray J."/>
            <person name="Groenendijk J."/>
            <person name="Arikit S."/>
            <person name="Mathioni S.M."/>
            <person name="Nakano M."/>
            <person name="Shan H."/>
            <person name="Telgmann-Rauber A."/>
            <person name="Kanno A."/>
            <person name="Yue Z."/>
            <person name="Chen H."/>
            <person name="Li W."/>
            <person name="Chen Y."/>
            <person name="Xu X."/>
            <person name="Zhang Y."/>
            <person name="Luo S."/>
            <person name="Chen H."/>
            <person name="Gao J."/>
            <person name="Mao Z."/>
            <person name="Pires J.C."/>
            <person name="Luo M."/>
            <person name="Kudrna D."/>
            <person name="Wing R.A."/>
            <person name="Meyers B.C."/>
            <person name="Yi K."/>
            <person name="Kong H."/>
            <person name="Lavrijsen P."/>
            <person name="Sunseri F."/>
            <person name="Falavigna A."/>
            <person name="Ye Y."/>
            <person name="Leebens-Mack J.H."/>
            <person name="Chen G."/>
        </authorList>
    </citation>
    <scope>NUCLEOTIDE SEQUENCE [LARGE SCALE GENOMIC DNA]</scope>
    <source>
        <strain evidence="3">cv. DH0086</strain>
    </source>
</reference>
<dbReference type="PANTHER" id="PTHR12357:SF127">
    <property type="entry name" value="YTH DOMAIN-CONTAINING FAMILY PROTEIN"/>
    <property type="match status" value="1"/>
</dbReference>
<dbReference type="AlphaFoldDB" id="A0A5P1FDB4"/>
<keyword evidence="3" id="KW-1185">Reference proteome</keyword>
<comment type="similarity">
    <text evidence="1">Belongs to the YTHDF family.</text>
</comment>
<proteinExistence type="inferred from homology"/>
<dbReference type="PANTHER" id="PTHR12357">
    <property type="entry name" value="YTH YT521-B HOMOLOGY DOMAIN-CONTAINING"/>
    <property type="match status" value="1"/>
</dbReference>
<gene>
    <name evidence="2" type="ORF">A4U43_C03F19870</name>
</gene>
<dbReference type="GO" id="GO:0005737">
    <property type="term" value="C:cytoplasm"/>
    <property type="evidence" value="ECO:0007669"/>
    <property type="project" value="TreeGrafter"/>
</dbReference>
<comment type="function">
    <text evidence="1">Specifically recognizes and binds N6-methyladenosine (m6A)-containing RNAs, and regulates mRNA stability. M6A is a modification present at internal sites of mRNAs and some non-coding RNAs and plays a role in mRNA stability and processing.</text>
</comment>